<keyword evidence="2" id="KW-1185">Reference proteome</keyword>
<accession>A0A0L6UAY2</accession>
<dbReference type="Proteomes" id="UP000037035">
    <property type="component" value="Unassembled WGS sequence"/>
</dbReference>
<feature type="non-terminal residue" evidence="1">
    <location>
        <position position="149"/>
    </location>
</feature>
<dbReference type="OrthoDB" id="2516739at2759"/>
<evidence type="ECO:0000313" key="2">
    <source>
        <dbReference type="Proteomes" id="UP000037035"/>
    </source>
</evidence>
<dbReference type="AlphaFoldDB" id="A0A0L6UAY2"/>
<dbReference type="EMBL" id="LAVV01014232">
    <property type="protein sequence ID" value="KNZ44940.1"/>
    <property type="molecule type" value="Genomic_DNA"/>
</dbReference>
<evidence type="ECO:0008006" key="3">
    <source>
        <dbReference type="Google" id="ProtNLM"/>
    </source>
</evidence>
<gene>
    <name evidence="1" type="ORF">VP01_8665g1</name>
</gene>
<evidence type="ECO:0000313" key="1">
    <source>
        <dbReference type="EMBL" id="KNZ44940.1"/>
    </source>
</evidence>
<name>A0A0L6UAY2_9BASI</name>
<comment type="caution">
    <text evidence="1">The sequence shown here is derived from an EMBL/GenBank/DDBJ whole genome shotgun (WGS) entry which is preliminary data.</text>
</comment>
<dbReference type="VEuPathDB" id="FungiDB:VP01_8665g1"/>
<sequence length="149" mass="16689">QPAPAAQYHPPTAPEFDHLARMELMKLKGLWFSGDPAQLLSFLCHVRDFSGLRSCSSSLRRVGWSGFCGILATLPRMVKKVPHHRRPDLDVQEFTIPTLVSVSAFLDGLVEVFGDKFMKENSKRALAACKQGKLTIGKYNSHFKSLVYL</sequence>
<organism evidence="1 2">
    <name type="scientific">Puccinia sorghi</name>
    <dbReference type="NCBI Taxonomy" id="27349"/>
    <lineage>
        <taxon>Eukaryota</taxon>
        <taxon>Fungi</taxon>
        <taxon>Dikarya</taxon>
        <taxon>Basidiomycota</taxon>
        <taxon>Pucciniomycotina</taxon>
        <taxon>Pucciniomycetes</taxon>
        <taxon>Pucciniales</taxon>
        <taxon>Pucciniaceae</taxon>
        <taxon>Puccinia</taxon>
    </lineage>
</organism>
<reference evidence="1 2" key="1">
    <citation type="submission" date="2015-08" db="EMBL/GenBank/DDBJ databases">
        <title>Next Generation Sequencing and Analysis of the Genome of Puccinia sorghi L Schw, the Causal Agent of Maize Common Rust.</title>
        <authorList>
            <person name="Rochi L."/>
            <person name="Burguener G."/>
            <person name="Darino M."/>
            <person name="Turjanski A."/>
            <person name="Kreff E."/>
            <person name="Dieguez M.J."/>
            <person name="Sacco F."/>
        </authorList>
    </citation>
    <scope>NUCLEOTIDE SEQUENCE [LARGE SCALE GENOMIC DNA]</scope>
    <source>
        <strain evidence="1 2">RO10H11247</strain>
    </source>
</reference>
<feature type="non-terminal residue" evidence="1">
    <location>
        <position position="1"/>
    </location>
</feature>
<proteinExistence type="predicted"/>
<protein>
    <recommendedName>
        <fullName evidence="3">Retrotransposon gag domain-containing protein</fullName>
    </recommendedName>
</protein>